<dbReference type="SUPFAM" id="SSF75011">
    <property type="entry name" value="3-carboxy-cis,cis-mucoante lactonizing enzyme"/>
    <property type="match status" value="1"/>
</dbReference>
<dbReference type="InterPro" id="IPR011110">
    <property type="entry name" value="Reg_prop"/>
</dbReference>
<organism evidence="3 4">
    <name type="scientific">Parabacteroides goldsteinii DSM 19448 = WAL 12034</name>
    <dbReference type="NCBI Taxonomy" id="927665"/>
    <lineage>
        <taxon>Bacteria</taxon>
        <taxon>Pseudomonadati</taxon>
        <taxon>Bacteroidota</taxon>
        <taxon>Bacteroidia</taxon>
        <taxon>Bacteroidales</taxon>
        <taxon>Tannerellaceae</taxon>
        <taxon>Parabacteroides</taxon>
    </lineage>
</organism>
<feature type="chain" id="PRO_5002490336" description="PorZ N-terminal beta-propeller domain-containing protein" evidence="1">
    <location>
        <begin position="21"/>
        <end position="780"/>
    </location>
</feature>
<evidence type="ECO:0000256" key="1">
    <source>
        <dbReference type="SAM" id="SignalP"/>
    </source>
</evidence>
<keyword evidence="1" id="KW-0732">Signal</keyword>
<feature type="domain" description="PorZ N-terminal beta-propeller" evidence="2">
    <location>
        <begin position="46"/>
        <end position="197"/>
    </location>
</feature>
<dbReference type="InterPro" id="IPR048954">
    <property type="entry name" value="PorZ_N"/>
</dbReference>
<dbReference type="Pfam" id="PF21544">
    <property type="entry name" value="PorZ_N_b_propeller"/>
    <property type="match status" value="1"/>
</dbReference>
<evidence type="ECO:0000259" key="2">
    <source>
        <dbReference type="Pfam" id="PF21544"/>
    </source>
</evidence>
<dbReference type="Proteomes" id="UP000033047">
    <property type="component" value="Unassembled WGS sequence"/>
</dbReference>
<name>A0A0F5JHA1_9BACT</name>
<dbReference type="EMBL" id="AQHV01000010">
    <property type="protein sequence ID" value="KKB57098.1"/>
    <property type="molecule type" value="Genomic_DNA"/>
</dbReference>
<dbReference type="InterPro" id="IPR015943">
    <property type="entry name" value="WD40/YVTN_repeat-like_dom_sf"/>
</dbReference>
<dbReference type="HOGENOM" id="CLU_018865_0_0_10"/>
<proteinExistence type="predicted"/>
<dbReference type="PATRIC" id="fig|927665.4.peg.1789"/>
<feature type="signal peptide" evidence="1">
    <location>
        <begin position="1"/>
        <end position="20"/>
    </location>
</feature>
<dbReference type="RefSeq" id="WP_046145862.1">
    <property type="nucleotide sequence ID" value="NZ_KQ033912.1"/>
</dbReference>
<evidence type="ECO:0000313" key="3">
    <source>
        <dbReference type="EMBL" id="KKB57098.1"/>
    </source>
</evidence>
<sequence length="780" mass="87495">MKKILYTLIFFCLLVTNAVAQKAIGQWNTYLSYYSTTLVAEGNNHVFGVANGSLYSYNKEDNSISYYSKQTGLSDNDINNVAFNPTTNTLLITYSISGNIDLLSDKGIYNLPYLMNNSNIQDKTINSIFIYNEYAYLSTNFGIMLINIDKKDITDTYKLNKKVYSVCIKDEYIYAATESGVIRAKLDSNLLDHNNWSAYSLNTSIFNSNNIRKIVLFQNNLCFFVQNSGVYYQSNGQINIISQNNQLKNLLVRNENLITYTGSTLYIYSNFTTKDAINVENINDVTSGKDANTFWIATGINGIKGIKKSNEQYTTILENTNNELYSPKRNYNYFMTIENNQLYIVGGGRNSDRLNIPGTLMIYNGNEWFNLDENEVNKEVNKQFPENNFIFTTKDYTGIAVDPKDPTHYFVSAYGEGVLEFRENKFVKLYNHTNSTISPALNKTTEQQFTYNRIGSLTFDKEGNLWMTNCEIDDGSIKVLKADGTWISLIHDKLNHAYQADKILIASNNRKWINSPSPIGIFVLDDKGTIDDVSDDEFDSFTIFKNNNESIEAAGFYCVTEDKNGQIWIGTNRGPVYCLNSKAEISKLQFSRVIRPLEDGNGEGYAFLDGEQVNAIAVDGGNRKWIGTQSSGVFLVSEDGMETISNFTTANSPLPSNQVNTLAINQQTGEVFIGTEKGLVSYMGDATEGSEDYSDIYAYPNPVRPEQNDRVTIVGLMNDSNVKITDLKGNIIYQGKSAGGTFTWDCRRKGGGRVATGIYLVLSATPEAKESVVTKIMVVK</sequence>
<reference evidence="3 4" key="1">
    <citation type="submission" date="2013-04" db="EMBL/GenBank/DDBJ databases">
        <title>The Genome Sequence of Parabacteroides goldsteinii DSM 19448.</title>
        <authorList>
            <consortium name="The Broad Institute Genomics Platform"/>
            <person name="Earl A."/>
            <person name="Ward D."/>
            <person name="Feldgarden M."/>
            <person name="Gevers D."/>
            <person name="Martens E."/>
            <person name="Sakamoto M."/>
            <person name="Benno Y."/>
            <person name="Song Y."/>
            <person name="Liu C."/>
            <person name="Lee J."/>
            <person name="Bolanos M."/>
            <person name="Vaisanen M.L."/>
            <person name="Finegold S.M."/>
            <person name="Walker B."/>
            <person name="Young S."/>
            <person name="Zeng Q."/>
            <person name="Gargeya S."/>
            <person name="Fitzgerald M."/>
            <person name="Haas B."/>
            <person name="Abouelleil A."/>
            <person name="Allen A.W."/>
            <person name="Alvarado L."/>
            <person name="Arachchi H.M."/>
            <person name="Berlin A.M."/>
            <person name="Chapman S.B."/>
            <person name="Gainer-Dewar J."/>
            <person name="Goldberg J."/>
            <person name="Griggs A."/>
            <person name="Gujja S."/>
            <person name="Hansen M."/>
            <person name="Howarth C."/>
            <person name="Imamovic A."/>
            <person name="Ireland A."/>
            <person name="Larimer J."/>
            <person name="McCowan C."/>
            <person name="Murphy C."/>
            <person name="Pearson M."/>
            <person name="Poon T.W."/>
            <person name="Priest M."/>
            <person name="Roberts A."/>
            <person name="Saif S."/>
            <person name="Shea T."/>
            <person name="Sisk P."/>
            <person name="Sykes S."/>
            <person name="Wortman J."/>
            <person name="Nusbaum C."/>
            <person name="Birren B."/>
        </authorList>
    </citation>
    <scope>NUCLEOTIDE SEQUENCE [LARGE SCALE GENOMIC DNA]</scope>
    <source>
        <strain evidence="3 4">DSM 19448</strain>
    </source>
</reference>
<protein>
    <recommendedName>
        <fullName evidence="2">PorZ N-terminal beta-propeller domain-containing protein</fullName>
    </recommendedName>
</protein>
<dbReference type="SUPFAM" id="SSF63829">
    <property type="entry name" value="Calcium-dependent phosphotriesterase"/>
    <property type="match status" value="1"/>
</dbReference>
<evidence type="ECO:0000313" key="4">
    <source>
        <dbReference type="Proteomes" id="UP000033047"/>
    </source>
</evidence>
<dbReference type="AlphaFoldDB" id="A0A0F5JHA1"/>
<dbReference type="STRING" id="927665.HMPREF1535_01750"/>
<gene>
    <name evidence="3" type="ORF">HMPREF1535_01750</name>
</gene>
<comment type="caution">
    <text evidence="3">The sequence shown here is derived from an EMBL/GenBank/DDBJ whole genome shotgun (WGS) entry which is preliminary data.</text>
</comment>
<dbReference type="Gene3D" id="2.130.10.10">
    <property type="entry name" value="YVTN repeat-like/Quinoprotein amine dehydrogenase"/>
    <property type="match status" value="3"/>
</dbReference>
<accession>A0A0F5JHA1</accession>
<dbReference type="Pfam" id="PF07494">
    <property type="entry name" value="Reg_prop"/>
    <property type="match status" value="1"/>
</dbReference>